<accession>T1I5V2</accession>
<dbReference type="EnsemblMetazoa" id="RPRC011671-RA">
    <property type="protein sequence ID" value="RPRC011671-PA"/>
    <property type="gene ID" value="RPRC011671"/>
</dbReference>
<sequence length="146" mass="17047">MCLSIARKSLQRMQLKGLEQSRNLTLLKEMLWVPGREEEEGTKKEPFGINSAVSSYIESVQQLEVESRIPNHFVVCDNIDLETIIQDFESYYYVRLHKYPIICKKIETPAEPKRKPKIMNIEKKDNNSMKKLLKDNSISKEEISIT</sequence>
<dbReference type="HOGENOM" id="CLU_1782157_0_0_1"/>
<dbReference type="InParanoid" id="T1I5V2"/>
<organism evidence="1 2">
    <name type="scientific">Rhodnius prolixus</name>
    <name type="common">Triatomid bug</name>
    <dbReference type="NCBI Taxonomy" id="13249"/>
    <lineage>
        <taxon>Eukaryota</taxon>
        <taxon>Metazoa</taxon>
        <taxon>Ecdysozoa</taxon>
        <taxon>Arthropoda</taxon>
        <taxon>Hexapoda</taxon>
        <taxon>Insecta</taxon>
        <taxon>Pterygota</taxon>
        <taxon>Neoptera</taxon>
        <taxon>Paraneoptera</taxon>
        <taxon>Hemiptera</taxon>
        <taxon>Heteroptera</taxon>
        <taxon>Panheteroptera</taxon>
        <taxon>Cimicomorpha</taxon>
        <taxon>Reduviidae</taxon>
        <taxon>Triatominae</taxon>
        <taxon>Rhodnius</taxon>
    </lineage>
</organism>
<protein>
    <submittedName>
        <fullName evidence="1">Uncharacterized protein</fullName>
    </submittedName>
</protein>
<dbReference type="VEuPathDB" id="VectorBase:RPRC011671"/>
<keyword evidence="2" id="KW-1185">Reference proteome</keyword>
<dbReference type="EMBL" id="ACPB03008304">
    <property type="status" value="NOT_ANNOTATED_CDS"/>
    <property type="molecule type" value="Genomic_DNA"/>
</dbReference>
<name>T1I5V2_RHOPR</name>
<dbReference type="STRING" id="13249.T1I5V2"/>
<proteinExistence type="predicted"/>
<evidence type="ECO:0000313" key="2">
    <source>
        <dbReference type="Proteomes" id="UP000015103"/>
    </source>
</evidence>
<evidence type="ECO:0000313" key="1">
    <source>
        <dbReference type="EnsemblMetazoa" id="RPRC011671-PA"/>
    </source>
</evidence>
<reference evidence="1" key="1">
    <citation type="submission" date="2015-05" db="UniProtKB">
        <authorList>
            <consortium name="EnsemblMetazoa"/>
        </authorList>
    </citation>
    <scope>IDENTIFICATION</scope>
</reference>
<dbReference type="AlphaFoldDB" id="T1I5V2"/>
<dbReference type="Proteomes" id="UP000015103">
    <property type="component" value="Unassembled WGS sequence"/>
</dbReference>